<feature type="domain" description="SHS2" evidence="8">
    <location>
        <begin position="7"/>
        <end position="194"/>
    </location>
</feature>
<dbReference type="PANTHER" id="PTHR32432">
    <property type="entry name" value="CELL DIVISION PROTEIN FTSA-RELATED"/>
    <property type="match status" value="1"/>
</dbReference>
<comment type="subunit">
    <text evidence="6">Self-interacts. Interacts with FtsZ.</text>
</comment>
<proteinExistence type="inferred from homology"/>
<dbReference type="SMART" id="SM00842">
    <property type="entry name" value="FtsA"/>
    <property type="match status" value="1"/>
</dbReference>
<protein>
    <recommendedName>
        <fullName evidence="6 7">Cell division protein FtsA</fullName>
    </recommendedName>
</protein>
<dbReference type="CDD" id="cd24048">
    <property type="entry name" value="ASKHA_NBD_FtsA"/>
    <property type="match status" value="1"/>
</dbReference>
<evidence type="ECO:0000256" key="1">
    <source>
        <dbReference type="ARBA" id="ARBA00007381"/>
    </source>
</evidence>
<dbReference type="InterPro" id="IPR020823">
    <property type="entry name" value="Cell_div_FtsA"/>
</dbReference>
<dbReference type="PIRSF" id="PIRSF003101">
    <property type="entry name" value="FtsA"/>
    <property type="match status" value="1"/>
</dbReference>
<evidence type="ECO:0000256" key="5">
    <source>
        <dbReference type="ARBA" id="ARBA00023306"/>
    </source>
</evidence>
<dbReference type="PROSITE" id="PS01036">
    <property type="entry name" value="HSP70_3"/>
    <property type="match status" value="1"/>
</dbReference>
<dbReference type="NCBIfam" id="TIGR01174">
    <property type="entry name" value="ftsA"/>
    <property type="match status" value="1"/>
</dbReference>
<sequence>MSRTKFIGAVEIGTSKVTVLIGELTQGRTLHIIGVGECQSRGVIKGAVADFKAASEATHSALMAAEQSAGTRIDEVYLAQTGGHLEGFYNEAAVNVSSADNLVSSPDIDTVCRLAKAKNLPEGRMVVHHLRRPFRLDGRNVPDPEHLVGQRLEAGYWTVHGQEGKIADNIHVIRGFNVRVAELILSSLASGTMLASAEDKQNGVLVIDVGAGTTDFVLYRDGCAQLTGVLPVGGVHLTNDLSLGLRVTEGQAEKLKLRFGRGTVVTKDRSEKVWLNGDFAIGDRQFPRHAIEQITAARTTELFEVVRKKLGAAFSPEKTAAGIILTGGTSKLPGIDEAAARVFGVQARLGEAPGWVAENLRDPGFSSVLGLLQYGLSSRADLAAPRAASRATGWVKKLFATA</sequence>
<dbReference type="InterPro" id="IPR018181">
    <property type="entry name" value="Heat_shock_70_CS"/>
</dbReference>
<evidence type="ECO:0000313" key="9">
    <source>
        <dbReference type="EMBL" id="TSJ75144.1"/>
    </source>
</evidence>
<dbReference type="Pfam" id="PF02491">
    <property type="entry name" value="SHS2_FTSA"/>
    <property type="match status" value="1"/>
</dbReference>
<dbReference type="GO" id="GO:0032153">
    <property type="term" value="C:cell division site"/>
    <property type="evidence" value="ECO:0007669"/>
    <property type="project" value="UniProtKB-UniRule"/>
</dbReference>
<keyword evidence="2 6" id="KW-1003">Cell membrane</keyword>
<keyword evidence="3 6" id="KW-0132">Cell division</keyword>
<dbReference type="PANTHER" id="PTHR32432:SF4">
    <property type="entry name" value="CELL DIVISION PROTEIN FTSA"/>
    <property type="match status" value="1"/>
</dbReference>
<comment type="caution">
    <text evidence="9">The sequence shown here is derived from an EMBL/GenBank/DDBJ whole genome shotgun (WGS) entry which is preliminary data.</text>
</comment>
<keyword evidence="4 6" id="KW-0472">Membrane</keyword>
<dbReference type="GO" id="GO:0043093">
    <property type="term" value="P:FtsZ-dependent cytokinesis"/>
    <property type="evidence" value="ECO:0007669"/>
    <property type="project" value="UniProtKB-UniRule"/>
</dbReference>
<comment type="function">
    <text evidence="6 7">Cell division protein that is involved in the assembly of the Z ring. May serve as a membrane anchor for the Z ring.</text>
</comment>
<evidence type="ECO:0000256" key="3">
    <source>
        <dbReference type="ARBA" id="ARBA00022618"/>
    </source>
</evidence>
<comment type="similarity">
    <text evidence="6 7">Belongs to the FtsA/MreB family.</text>
</comment>
<comment type="subcellular location">
    <subcellularLocation>
        <location evidence="6">Cell membrane</location>
        <topology evidence="6">Peripheral membrane protein</topology>
        <orientation evidence="6">Cytoplasmic side</orientation>
    </subcellularLocation>
    <text evidence="6">Localizes to the Z ring in an FtsZ-dependent manner. Targeted to the membrane through a conserved C-terminal amphipathic helix.</text>
</comment>
<dbReference type="InterPro" id="IPR043129">
    <property type="entry name" value="ATPase_NBD"/>
</dbReference>
<accession>A0A556QER6</accession>
<dbReference type="HAMAP" id="MF_02033">
    <property type="entry name" value="FtsA"/>
    <property type="match status" value="1"/>
</dbReference>
<dbReference type="Pfam" id="PF14450">
    <property type="entry name" value="FtsA"/>
    <property type="match status" value="1"/>
</dbReference>
<keyword evidence="10" id="KW-1185">Reference proteome</keyword>
<dbReference type="Gene3D" id="3.30.420.40">
    <property type="match status" value="1"/>
</dbReference>
<dbReference type="GO" id="GO:0009898">
    <property type="term" value="C:cytoplasmic side of plasma membrane"/>
    <property type="evidence" value="ECO:0007669"/>
    <property type="project" value="UniProtKB-UniRule"/>
</dbReference>
<dbReference type="EMBL" id="VMBG01000004">
    <property type="protein sequence ID" value="TSJ75144.1"/>
    <property type="molecule type" value="Genomic_DNA"/>
</dbReference>
<dbReference type="Proteomes" id="UP000315648">
    <property type="component" value="Unassembled WGS sequence"/>
</dbReference>
<evidence type="ECO:0000256" key="4">
    <source>
        <dbReference type="ARBA" id="ARBA00023136"/>
    </source>
</evidence>
<evidence type="ECO:0000256" key="7">
    <source>
        <dbReference type="PIRNR" id="PIRNR003101"/>
    </source>
</evidence>
<keyword evidence="5 6" id="KW-0131">Cell cycle</keyword>
<name>A0A556QER6_9BACT</name>
<organism evidence="9 10">
    <name type="scientific">Rariglobus hedericola</name>
    <dbReference type="NCBI Taxonomy" id="2597822"/>
    <lineage>
        <taxon>Bacteria</taxon>
        <taxon>Pseudomonadati</taxon>
        <taxon>Verrucomicrobiota</taxon>
        <taxon>Opitutia</taxon>
        <taxon>Opitutales</taxon>
        <taxon>Opitutaceae</taxon>
        <taxon>Rariglobus</taxon>
    </lineage>
</organism>
<dbReference type="InterPro" id="IPR003494">
    <property type="entry name" value="SHS2_FtsA"/>
</dbReference>
<evidence type="ECO:0000256" key="2">
    <source>
        <dbReference type="ARBA" id="ARBA00022475"/>
    </source>
</evidence>
<evidence type="ECO:0000259" key="8">
    <source>
        <dbReference type="SMART" id="SM00842"/>
    </source>
</evidence>
<gene>
    <name evidence="6 9" type="primary">ftsA</name>
    <name evidence="9" type="ORF">FPL22_16860</name>
</gene>
<dbReference type="AlphaFoldDB" id="A0A556QER6"/>
<reference evidence="9 10" key="1">
    <citation type="submission" date="2019-07" db="EMBL/GenBank/DDBJ databases">
        <title>Description of 53C-WASEF.</title>
        <authorList>
            <person name="Pitt A."/>
            <person name="Hahn M.W."/>
        </authorList>
    </citation>
    <scope>NUCLEOTIDE SEQUENCE [LARGE SCALE GENOMIC DNA]</scope>
    <source>
        <strain evidence="9 10">53C-WASEF</strain>
    </source>
</reference>
<dbReference type="OrthoDB" id="9768127at2"/>
<comment type="similarity">
    <text evidence="1">Belongs to the heat shock protein 70 family.</text>
</comment>
<evidence type="ECO:0000256" key="6">
    <source>
        <dbReference type="HAMAP-Rule" id="MF_02033"/>
    </source>
</evidence>
<evidence type="ECO:0000313" key="10">
    <source>
        <dbReference type="Proteomes" id="UP000315648"/>
    </source>
</evidence>
<dbReference type="SUPFAM" id="SSF53067">
    <property type="entry name" value="Actin-like ATPase domain"/>
    <property type="match status" value="2"/>
</dbReference>
<dbReference type="InterPro" id="IPR050696">
    <property type="entry name" value="FtsA/MreB"/>
</dbReference>